<organism evidence="1 2">
    <name type="scientific">Rickettsia akari (strain Hartford)</name>
    <dbReference type="NCBI Taxonomy" id="293614"/>
    <lineage>
        <taxon>Bacteria</taxon>
        <taxon>Pseudomonadati</taxon>
        <taxon>Pseudomonadota</taxon>
        <taxon>Alphaproteobacteria</taxon>
        <taxon>Rickettsiales</taxon>
        <taxon>Rickettsiaceae</taxon>
        <taxon>Rickettsieae</taxon>
        <taxon>Rickettsia</taxon>
        <taxon>spotted fever group</taxon>
    </lineage>
</organism>
<proteinExistence type="predicted"/>
<evidence type="ECO:0000313" key="1">
    <source>
        <dbReference type="EMBL" id="ABV75166.1"/>
    </source>
</evidence>
<name>A8GP41_RICAH</name>
<dbReference type="Proteomes" id="UP000006830">
    <property type="component" value="Chromosome"/>
</dbReference>
<dbReference type="EMBL" id="CP000847">
    <property type="protein sequence ID" value="ABV75166.1"/>
    <property type="molecule type" value="Genomic_DNA"/>
</dbReference>
<dbReference type="KEGG" id="rak:A1C_04480"/>
<dbReference type="AlphaFoldDB" id="A8GP41"/>
<reference evidence="1" key="1">
    <citation type="submission" date="2007-09" db="EMBL/GenBank/DDBJ databases">
        <title>Complete Genome Sequence of Rickettsia akari.</title>
        <authorList>
            <person name="Madan A."/>
            <person name="Fahey J."/>
            <person name="Helton E."/>
            <person name="Ketteman M."/>
            <person name="Madan A."/>
            <person name="Rodrigues S."/>
            <person name="Sanchez A."/>
            <person name="Whiting M."/>
            <person name="Dasch G."/>
            <person name="Eremeeva M."/>
        </authorList>
    </citation>
    <scope>NUCLEOTIDE SEQUENCE</scope>
    <source>
        <strain evidence="1">Hartford</strain>
    </source>
</reference>
<evidence type="ECO:0000313" key="2">
    <source>
        <dbReference type="Proteomes" id="UP000006830"/>
    </source>
</evidence>
<protein>
    <submittedName>
        <fullName evidence="1">Uncharacterized protein</fullName>
    </submittedName>
</protein>
<accession>A8GP41</accession>
<sequence>MAAQEGIPYQTLVASVLQQYASGYLKLDKFS</sequence>
<gene>
    <name evidence="1" type="ordered locus">A1C_04480</name>
</gene>
<keyword evidence="2" id="KW-1185">Reference proteome</keyword>
<dbReference type="HOGENOM" id="CLU_214801_1_0_5"/>